<dbReference type="RefSeq" id="WP_095370572.1">
    <property type="nucleotide sequence ID" value="NZ_CP022983.1"/>
</dbReference>
<proteinExistence type="predicted"/>
<protein>
    <submittedName>
        <fullName evidence="1">Uncharacterized protein</fullName>
    </submittedName>
</protein>
<evidence type="ECO:0000313" key="2">
    <source>
        <dbReference type="Proteomes" id="UP000215137"/>
    </source>
</evidence>
<accession>A0A248TFM9</accession>
<sequence length="159" mass="18664">MKYKKTKVIVSIILLTVFCVKLFNFFKKDVWEVNADLLKEEVLSIESSVEEVNLLDITPFDWDKVYFFEPYTQKEWIYETVGYKWDTISETVNEGMNQIVFKKNNQVVCYVYGYPENTGYGISMSENASQIPAGFVLKADEQRPFEVVWDDDVVYLKSK</sequence>
<keyword evidence="2" id="KW-1185">Reference proteome</keyword>
<organism evidence="1 2">
    <name type="scientific">Cytobacillus kochii</name>
    <dbReference type="NCBI Taxonomy" id="859143"/>
    <lineage>
        <taxon>Bacteria</taxon>
        <taxon>Bacillati</taxon>
        <taxon>Bacillota</taxon>
        <taxon>Bacilli</taxon>
        <taxon>Bacillales</taxon>
        <taxon>Bacillaceae</taxon>
        <taxon>Cytobacillus</taxon>
    </lineage>
</organism>
<dbReference type="AlphaFoldDB" id="A0A248TFM9"/>
<dbReference type="Proteomes" id="UP000215137">
    <property type="component" value="Chromosome"/>
</dbReference>
<dbReference type="KEGG" id="bko:CKF48_06440"/>
<evidence type="ECO:0000313" key="1">
    <source>
        <dbReference type="EMBL" id="ASV66997.1"/>
    </source>
</evidence>
<dbReference type="OrthoDB" id="6443639at2"/>
<name>A0A248TFM9_9BACI</name>
<reference evidence="1 2" key="1">
    <citation type="submission" date="2017-08" db="EMBL/GenBank/DDBJ databases">
        <title>Complete Genome Sequence of Bacillus kochii Oregon-R-modENCODE STRAIN BDGP4, isolated from Drosophila melanogaster gut.</title>
        <authorList>
            <person name="Wan K.H."/>
            <person name="Yu C."/>
            <person name="Park S."/>
            <person name="Hammonds A.S."/>
            <person name="Booth B.W."/>
            <person name="Celniker S.E."/>
        </authorList>
    </citation>
    <scope>NUCLEOTIDE SEQUENCE [LARGE SCALE GENOMIC DNA]</scope>
    <source>
        <strain evidence="1 2">BDGP4</strain>
    </source>
</reference>
<dbReference type="EMBL" id="CP022983">
    <property type="protein sequence ID" value="ASV66997.1"/>
    <property type="molecule type" value="Genomic_DNA"/>
</dbReference>
<gene>
    <name evidence="1" type="ORF">CKF48_06440</name>
</gene>